<evidence type="ECO:0000313" key="2">
    <source>
        <dbReference type="EMBL" id="GER53986.1"/>
    </source>
</evidence>
<keyword evidence="2" id="KW-0808">Transferase</keyword>
<accession>A0A5A7R963</accession>
<comment type="caution">
    <text evidence="2">The sequence shown here is derived from an EMBL/GenBank/DDBJ whole genome shotgun (WGS) entry which is preliminary data.</text>
</comment>
<evidence type="ECO:0000256" key="1">
    <source>
        <dbReference type="SAM" id="MobiDB-lite"/>
    </source>
</evidence>
<organism evidence="2 3">
    <name type="scientific">Striga asiatica</name>
    <name type="common">Asiatic witchweed</name>
    <name type="synonym">Buchnera asiatica</name>
    <dbReference type="NCBI Taxonomy" id="4170"/>
    <lineage>
        <taxon>Eukaryota</taxon>
        <taxon>Viridiplantae</taxon>
        <taxon>Streptophyta</taxon>
        <taxon>Embryophyta</taxon>
        <taxon>Tracheophyta</taxon>
        <taxon>Spermatophyta</taxon>
        <taxon>Magnoliopsida</taxon>
        <taxon>eudicotyledons</taxon>
        <taxon>Gunneridae</taxon>
        <taxon>Pentapetalae</taxon>
        <taxon>asterids</taxon>
        <taxon>lamiids</taxon>
        <taxon>Lamiales</taxon>
        <taxon>Orobanchaceae</taxon>
        <taxon>Buchnereae</taxon>
        <taxon>Striga</taxon>
    </lineage>
</organism>
<name>A0A5A7R963_STRAF</name>
<evidence type="ECO:0000313" key="3">
    <source>
        <dbReference type="Proteomes" id="UP000325081"/>
    </source>
</evidence>
<reference evidence="3" key="1">
    <citation type="journal article" date="2019" name="Curr. Biol.">
        <title>Genome Sequence of Striga asiatica Provides Insight into the Evolution of Plant Parasitism.</title>
        <authorList>
            <person name="Yoshida S."/>
            <person name="Kim S."/>
            <person name="Wafula E.K."/>
            <person name="Tanskanen J."/>
            <person name="Kim Y.M."/>
            <person name="Honaas L."/>
            <person name="Yang Z."/>
            <person name="Spallek T."/>
            <person name="Conn C.E."/>
            <person name="Ichihashi Y."/>
            <person name="Cheong K."/>
            <person name="Cui S."/>
            <person name="Der J.P."/>
            <person name="Gundlach H."/>
            <person name="Jiao Y."/>
            <person name="Hori C."/>
            <person name="Ishida J.K."/>
            <person name="Kasahara H."/>
            <person name="Kiba T."/>
            <person name="Kim M.S."/>
            <person name="Koo N."/>
            <person name="Laohavisit A."/>
            <person name="Lee Y.H."/>
            <person name="Lumba S."/>
            <person name="McCourt P."/>
            <person name="Mortimer J.C."/>
            <person name="Mutuku J.M."/>
            <person name="Nomura T."/>
            <person name="Sasaki-Sekimoto Y."/>
            <person name="Seto Y."/>
            <person name="Wang Y."/>
            <person name="Wakatake T."/>
            <person name="Sakakibara H."/>
            <person name="Demura T."/>
            <person name="Yamaguchi S."/>
            <person name="Yoneyama K."/>
            <person name="Manabe R.I."/>
            <person name="Nelson D.C."/>
            <person name="Schulman A.H."/>
            <person name="Timko M.P."/>
            <person name="dePamphilis C.W."/>
            <person name="Choi D."/>
            <person name="Shirasu K."/>
        </authorList>
    </citation>
    <scope>NUCLEOTIDE SEQUENCE [LARGE SCALE GENOMIC DNA]</scope>
    <source>
        <strain evidence="3">cv. UVA1</strain>
    </source>
</reference>
<keyword evidence="2" id="KW-0418">Kinase</keyword>
<protein>
    <submittedName>
        <fullName evidence="2">Integral membrane sensor signal transductionhistidine kinase</fullName>
    </submittedName>
</protein>
<dbReference type="EMBL" id="BKCP01010848">
    <property type="protein sequence ID" value="GER53986.1"/>
    <property type="molecule type" value="Genomic_DNA"/>
</dbReference>
<dbReference type="Proteomes" id="UP000325081">
    <property type="component" value="Unassembled WGS sequence"/>
</dbReference>
<sequence length="362" mass="41510">MVTERRGSRSRRSLAASTVETRWLSPGEGMNTNSKFSITILQNIVDKPAQKLIRRTSFRHDSPTRFTQSPHLSPPALILCAHQLPDGPLYPVGRHNHAAIPLVIHLNLDRNPELRHQLERVRLLLGSQRPHGHRHPTPHTLERRVPPAVRNKPPDRSVGQHRHLWGPPDHLPEARNPLQEPVGQKLTHILKLPRKLEFSLWRRFSQRPQKSAPDSLERGSNLPHLIRVETPAAAEAEEHYRRVGFLVEPFRDLVELFIVLVRILDDGAHRINRREIHERAHRARLEFEKSVDDNTLRLPELPSEIQENALPVENHFRPHAHGNRGTVRGDGNRGGLVRILVLLEVSIFEIDESLEVEKEAEA</sequence>
<gene>
    <name evidence="2" type="ORF">STAS_31530</name>
</gene>
<dbReference type="GO" id="GO:0016301">
    <property type="term" value="F:kinase activity"/>
    <property type="evidence" value="ECO:0007669"/>
    <property type="project" value="UniProtKB-KW"/>
</dbReference>
<proteinExistence type="predicted"/>
<feature type="region of interest" description="Disordered" evidence="1">
    <location>
        <begin position="128"/>
        <end position="160"/>
    </location>
</feature>
<keyword evidence="3" id="KW-1185">Reference proteome</keyword>
<dbReference type="AlphaFoldDB" id="A0A5A7R963"/>